<dbReference type="Proteomes" id="UP000887560">
    <property type="component" value="Unplaced"/>
</dbReference>
<name>A0A915NKE8_9BILA</name>
<organism evidence="4 5">
    <name type="scientific">Meloidogyne floridensis</name>
    <dbReference type="NCBI Taxonomy" id="298350"/>
    <lineage>
        <taxon>Eukaryota</taxon>
        <taxon>Metazoa</taxon>
        <taxon>Ecdysozoa</taxon>
        <taxon>Nematoda</taxon>
        <taxon>Chromadorea</taxon>
        <taxon>Rhabditida</taxon>
        <taxon>Tylenchina</taxon>
        <taxon>Tylenchomorpha</taxon>
        <taxon>Tylenchoidea</taxon>
        <taxon>Meloidogynidae</taxon>
        <taxon>Meloidogyninae</taxon>
        <taxon>Meloidogyne</taxon>
    </lineage>
</organism>
<evidence type="ECO:0000313" key="4">
    <source>
        <dbReference type="Proteomes" id="UP000887560"/>
    </source>
</evidence>
<feature type="chain" id="PRO_5036857209" evidence="3">
    <location>
        <begin position="23"/>
        <end position="347"/>
    </location>
</feature>
<evidence type="ECO:0000256" key="1">
    <source>
        <dbReference type="ARBA" id="ARBA00022729"/>
    </source>
</evidence>
<keyword evidence="1 3" id="KW-0732">Signal</keyword>
<protein>
    <submittedName>
        <fullName evidence="5">DPBB_1 domain-containing protein</fullName>
    </submittedName>
</protein>
<evidence type="ECO:0000313" key="5">
    <source>
        <dbReference type="WBParaSite" id="scf7180000418077.g2061"/>
    </source>
</evidence>
<dbReference type="Gene3D" id="2.40.40.10">
    <property type="entry name" value="RlpA-like domain"/>
    <property type="match status" value="2"/>
</dbReference>
<evidence type="ECO:0000256" key="3">
    <source>
        <dbReference type="SAM" id="SignalP"/>
    </source>
</evidence>
<evidence type="ECO:0000256" key="2">
    <source>
        <dbReference type="SAM" id="MobiDB-lite"/>
    </source>
</evidence>
<dbReference type="PANTHER" id="PTHR31836:SF28">
    <property type="entry name" value="SRCR DOMAIN-CONTAINING PROTEIN-RELATED"/>
    <property type="match status" value="1"/>
</dbReference>
<proteinExistence type="predicted"/>
<sequence length="347" mass="37851">MEGKTLFLNIFLFFTFILLIKAQNNLVVSPKYTTKYTCLNPSKASGPITSNLNKPINGGIFTLYGIGGRGACGLDIDAPKMSAAVSGSLFNNAAQWVPSCLPDKRYLLNDPICMSKCVKITYKCVGCSAAKTLTVPINNKCPECATNHVDLSIDAFKWLEPQGGTVGIAKDYPKDCPELPKEPKKPKNPKLPSNPKKPNPPINNRNNKVVKAKYTEKDTCLSESKASGPIKSNLNKPINGKFTFYGTGGRGACGYDMDEPKFSSFMYLIKDKRYVLNDPICMSKCVKITYKCVGCSTAKTLTVPINNKCPECATNHVDLSIDAFNYFEPKGGIVGVAKDATITYIKC</sequence>
<feature type="region of interest" description="Disordered" evidence="2">
    <location>
        <begin position="170"/>
        <end position="208"/>
    </location>
</feature>
<reference evidence="5" key="1">
    <citation type="submission" date="2022-11" db="UniProtKB">
        <authorList>
            <consortium name="WormBaseParasite"/>
        </authorList>
    </citation>
    <scope>IDENTIFICATION</scope>
</reference>
<feature type="signal peptide" evidence="3">
    <location>
        <begin position="1"/>
        <end position="22"/>
    </location>
</feature>
<dbReference type="InterPro" id="IPR036908">
    <property type="entry name" value="RlpA-like_sf"/>
</dbReference>
<dbReference type="PANTHER" id="PTHR31836">
    <property type="match status" value="1"/>
</dbReference>
<keyword evidence="4" id="KW-1185">Reference proteome</keyword>
<dbReference type="SUPFAM" id="SSF50685">
    <property type="entry name" value="Barwin-like endoglucanases"/>
    <property type="match status" value="2"/>
</dbReference>
<dbReference type="InterPro" id="IPR051477">
    <property type="entry name" value="Expansin_CellWall"/>
</dbReference>
<dbReference type="WBParaSite" id="scf7180000418077.g2061">
    <property type="protein sequence ID" value="scf7180000418077.g2061"/>
    <property type="gene ID" value="scf7180000418077.g2061"/>
</dbReference>
<feature type="compositionally biased region" description="Basic and acidic residues" evidence="2">
    <location>
        <begin position="171"/>
        <end position="185"/>
    </location>
</feature>
<accession>A0A915NKE8</accession>
<dbReference type="AlphaFoldDB" id="A0A915NKE8"/>